<keyword evidence="5" id="KW-1185">Reference proteome</keyword>
<evidence type="ECO:0000259" key="3">
    <source>
        <dbReference type="PROSITE" id="PS50110"/>
    </source>
</evidence>
<evidence type="ECO:0000256" key="1">
    <source>
        <dbReference type="ARBA" id="ARBA00022553"/>
    </source>
</evidence>
<dbReference type="InterPro" id="IPR011006">
    <property type="entry name" value="CheY-like_superfamily"/>
</dbReference>
<dbReference type="RefSeq" id="WP_084577404.1">
    <property type="nucleotide sequence ID" value="NZ_CP155572.1"/>
</dbReference>
<dbReference type="Proteomes" id="UP000192738">
    <property type="component" value="Unassembled WGS sequence"/>
</dbReference>
<feature type="modified residue" description="4-aspartylphosphate" evidence="2">
    <location>
        <position position="52"/>
    </location>
</feature>
<protein>
    <submittedName>
        <fullName evidence="4">Response regulator receiver domain-containing protein</fullName>
    </submittedName>
</protein>
<sequence>MNKVLFVDDESNVLSAIRRCVIDEPYKAFFASSAQEAIAIMEKNELSVLVTDMRMPGTDGLTLLKFAKEKYPRTVRVVLSGYTQLSQMLVTINQGEIFRFITKPWDSEQELLPAIRQAIDYYNLQVERDTLRDNLAKRNLSYQNILKLMEKRLADEKHELNNLKEVSSWMFSFWRKYIKGVSDSIGNSTSLDQFVDEIEAVYLTFLSQLPAVEDVKNVSSLINDIVKDCNNRVRINHDSNADYNTRGNHKFLIMVFKILVHDLPEDYKVVTCDLTENKGRDKKIDLVFDLSVNLKKINANDKNRLKISCALLNRMGKSYNVSILPDIKDEEVGHIRVHWETTED</sequence>
<dbReference type="PANTHER" id="PTHR44591">
    <property type="entry name" value="STRESS RESPONSE REGULATOR PROTEIN 1"/>
    <property type="match status" value="1"/>
</dbReference>
<name>A0A1W2DYY1_9FIRM</name>
<dbReference type="Gene3D" id="3.40.50.2300">
    <property type="match status" value="1"/>
</dbReference>
<organism evidence="4 5">
    <name type="scientific">Sporomusa malonica</name>
    <dbReference type="NCBI Taxonomy" id="112901"/>
    <lineage>
        <taxon>Bacteria</taxon>
        <taxon>Bacillati</taxon>
        <taxon>Bacillota</taxon>
        <taxon>Negativicutes</taxon>
        <taxon>Selenomonadales</taxon>
        <taxon>Sporomusaceae</taxon>
        <taxon>Sporomusa</taxon>
    </lineage>
</organism>
<dbReference type="GO" id="GO:0000160">
    <property type="term" value="P:phosphorelay signal transduction system"/>
    <property type="evidence" value="ECO:0007669"/>
    <property type="project" value="InterPro"/>
</dbReference>
<dbReference type="SUPFAM" id="SSF52172">
    <property type="entry name" value="CheY-like"/>
    <property type="match status" value="1"/>
</dbReference>
<dbReference type="PANTHER" id="PTHR44591:SF19">
    <property type="entry name" value="TWO-COMPONENT RESPONSE REGULATOR-RELATED"/>
    <property type="match status" value="1"/>
</dbReference>
<dbReference type="EMBL" id="FWXI01000019">
    <property type="protein sequence ID" value="SMD02653.1"/>
    <property type="molecule type" value="Genomic_DNA"/>
</dbReference>
<reference evidence="4 5" key="1">
    <citation type="submission" date="2017-04" db="EMBL/GenBank/DDBJ databases">
        <authorList>
            <person name="Afonso C.L."/>
            <person name="Miller P.J."/>
            <person name="Scott M.A."/>
            <person name="Spackman E."/>
            <person name="Goraichik I."/>
            <person name="Dimitrov K.M."/>
            <person name="Suarez D.L."/>
            <person name="Swayne D.E."/>
        </authorList>
    </citation>
    <scope>NUCLEOTIDE SEQUENCE [LARGE SCALE GENOMIC DNA]</scope>
    <source>
        <strain evidence="4 5">DSM 5090</strain>
    </source>
</reference>
<proteinExistence type="predicted"/>
<dbReference type="InterPro" id="IPR001789">
    <property type="entry name" value="Sig_transdc_resp-reg_receiver"/>
</dbReference>
<gene>
    <name evidence="4" type="ORF">SAMN04488500_11919</name>
</gene>
<dbReference type="PROSITE" id="PS50110">
    <property type="entry name" value="RESPONSE_REGULATORY"/>
    <property type="match status" value="1"/>
</dbReference>
<dbReference type="STRING" id="112901.SAMN04488500_11919"/>
<dbReference type="AlphaFoldDB" id="A0A1W2DYY1"/>
<evidence type="ECO:0000313" key="5">
    <source>
        <dbReference type="Proteomes" id="UP000192738"/>
    </source>
</evidence>
<accession>A0A1W2DYY1</accession>
<evidence type="ECO:0000313" key="4">
    <source>
        <dbReference type="EMBL" id="SMD02653.1"/>
    </source>
</evidence>
<dbReference type="CDD" id="cd17569">
    <property type="entry name" value="REC_HupR-like"/>
    <property type="match status" value="1"/>
</dbReference>
<keyword evidence="1 2" id="KW-0597">Phosphoprotein</keyword>
<evidence type="ECO:0000256" key="2">
    <source>
        <dbReference type="PROSITE-ProRule" id="PRU00169"/>
    </source>
</evidence>
<dbReference type="Pfam" id="PF00072">
    <property type="entry name" value="Response_reg"/>
    <property type="match status" value="1"/>
</dbReference>
<dbReference type="InterPro" id="IPR050595">
    <property type="entry name" value="Bact_response_regulator"/>
</dbReference>
<dbReference type="OrthoDB" id="9802066at2"/>
<feature type="domain" description="Response regulatory" evidence="3">
    <location>
        <begin position="3"/>
        <end position="118"/>
    </location>
</feature>
<dbReference type="SMART" id="SM00448">
    <property type="entry name" value="REC"/>
    <property type="match status" value="1"/>
</dbReference>